<dbReference type="PANTHER" id="PTHR15565">
    <property type="entry name" value="AATF PROTEIN APOPTOSIS ANTAGONIZING TRANSCRIPTION FACTOR"/>
    <property type="match status" value="1"/>
</dbReference>
<sequence>MADVKKRTILDTLKDLEIQSISSSLPFNDPEDDDDIFTSAKVASNNDPNFDDDLLSSKIGSLRNKVSNIEERDIKYFGKKISRKVIENDDSIEAESGSSESDENEESSKHDSSSIQENGSSNGGSDGDGFDEEDYNNDDNDHNGYDDIESDFNIKIDPSKLPSDLKIDKFTCNADNGIENFNTTKVAEDVRKGTATKLQMELLDKFLELRIRLQKSLHIVNRLPQSQNMKMFASQNNLHAKDHYHTAKNSLIELLDQLLKLQSMLFEKNTETSTLLTSETNGIKQIDSDEEITSDSEHEENEKKSQDFDVKSPLNLPSKRKHTLSVKDYEEEISKRHKVALPYHESVINKWYERTRLGSGKINTKNFSAFDKSTLQQINQVLTDKERLVKRTQLKRTPYRILGENETTDSSTPAPDSHLKDYNEQIFDDNDFYHEMLKELIERKTNIGSDDPTTLGRQWLEVQKLRKKIKRKIDTRASKGRKVRYDVHTKLVNFMAPQKDGKMSDQARNDLFSSLFGQTNGLVTR</sequence>
<dbReference type="Pfam" id="PF08164">
    <property type="entry name" value="TRAUB"/>
    <property type="match status" value="1"/>
</dbReference>
<comment type="similarity">
    <text evidence="1">Belongs to the AATF family.</text>
</comment>
<organism evidence="5 6">
    <name type="scientific">Hydra vulgaris</name>
    <name type="common">Hydra</name>
    <name type="synonym">Hydra attenuata</name>
    <dbReference type="NCBI Taxonomy" id="6087"/>
    <lineage>
        <taxon>Eukaryota</taxon>
        <taxon>Metazoa</taxon>
        <taxon>Cnidaria</taxon>
        <taxon>Hydrozoa</taxon>
        <taxon>Hydroidolina</taxon>
        <taxon>Anthoathecata</taxon>
        <taxon>Aplanulata</taxon>
        <taxon>Hydridae</taxon>
        <taxon>Hydra</taxon>
    </lineage>
</organism>
<dbReference type="InterPro" id="IPR039223">
    <property type="entry name" value="AATF/Bfr2"/>
</dbReference>
<dbReference type="Pfam" id="PF13339">
    <property type="entry name" value="AATF-Che1"/>
    <property type="match status" value="1"/>
</dbReference>
<dbReference type="RefSeq" id="XP_065674434.1">
    <property type="nucleotide sequence ID" value="XM_065818362.1"/>
</dbReference>
<proteinExistence type="inferred from homology"/>
<feature type="region of interest" description="Disordered" evidence="2">
    <location>
        <begin position="88"/>
        <end position="150"/>
    </location>
</feature>
<gene>
    <name evidence="6" type="primary">LOC100203299</name>
</gene>
<dbReference type="InterPro" id="IPR025160">
    <property type="entry name" value="AATF"/>
</dbReference>
<evidence type="ECO:0000256" key="1">
    <source>
        <dbReference type="ARBA" id="ARBA00008966"/>
    </source>
</evidence>
<protein>
    <submittedName>
        <fullName evidence="6">Protein AATF isoform X2</fullName>
    </submittedName>
</protein>
<evidence type="ECO:0000313" key="5">
    <source>
        <dbReference type="Proteomes" id="UP001652625"/>
    </source>
</evidence>
<evidence type="ECO:0000259" key="3">
    <source>
        <dbReference type="Pfam" id="PF08164"/>
    </source>
</evidence>
<evidence type="ECO:0000313" key="6">
    <source>
        <dbReference type="RefSeq" id="XP_065674434.1"/>
    </source>
</evidence>
<feature type="domain" description="Apoptosis-antagonizing transcription factor C-terminal" evidence="3">
    <location>
        <begin position="433"/>
        <end position="516"/>
    </location>
</feature>
<dbReference type="InterPro" id="IPR012617">
    <property type="entry name" value="AATF_C"/>
</dbReference>
<feature type="region of interest" description="Disordered" evidence="2">
    <location>
        <begin position="286"/>
        <end position="321"/>
    </location>
</feature>
<name>A0ABM4DIU2_HYDVU</name>
<dbReference type="Proteomes" id="UP001652625">
    <property type="component" value="Chromosome 14"/>
</dbReference>
<feature type="domain" description="AATF leucine zipper-containing" evidence="4">
    <location>
        <begin position="189"/>
        <end position="354"/>
    </location>
</feature>
<feature type="compositionally biased region" description="Acidic residues" evidence="2">
    <location>
        <begin position="128"/>
        <end position="138"/>
    </location>
</feature>
<reference evidence="6" key="1">
    <citation type="submission" date="2025-08" db="UniProtKB">
        <authorList>
            <consortium name="RefSeq"/>
        </authorList>
    </citation>
    <scope>IDENTIFICATION</scope>
</reference>
<keyword evidence="5" id="KW-1185">Reference proteome</keyword>
<dbReference type="GeneID" id="100203299"/>
<evidence type="ECO:0000256" key="2">
    <source>
        <dbReference type="SAM" id="MobiDB-lite"/>
    </source>
</evidence>
<dbReference type="PANTHER" id="PTHR15565:SF0">
    <property type="entry name" value="PROTEIN AATF"/>
    <property type="match status" value="1"/>
</dbReference>
<feature type="compositionally biased region" description="Acidic residues" evidence="2">
    <location>
        <begin position="288"/>
        <end position="299"/>
    </location>
</feature>
<accession>A0ABM4DIU2</accession>
<feature type="compositionally biased region" description="Basic and acidic residues" evidence="2">
    <location>
        <begin position="300"/>
        <end position="310"/>
    </location>
</feature>
<evidence type="ECO:0000259" key="4">
    <source>
        <dbReference type="Pfam" id="PF13339"/>
    </source>
</evidence>